<keyword evidence="3" id="KW-0276">Fatty acid metabolism</keyword>
<dbReference type="FunFam" id="3.30.300.30:FF:000008">
    <property type="entry name" value="2,3-dihydroxybenzoate-AMP ligase"/>
    <property type="match status" value="1"/>
</dbReference>
<proteinExistence type="inferred from homology"/>
<comment type="similarity">
    <text evidence="1">Belongs to the ATP-dependent AMP-binding enzyme family.</text>
</comment>
<dbReference type="InterPro" id="IPR045851">
    <property type="entry name" value="AMP-bd_C_sf"/>
</dbReference>
<dbReference type="Proteomes" id="UP000054937">
    <property type="component" value="Unassembled WGS sequence"/>
</dbReference>
<dbReference type="OMA" id="NAIMSHP"/>
<evidence type="ECO:0000256" key="4">
    <source>
        <dbReference type="ARBA" id="ARBA00023098"/>
    </source>
</evidence>
<evidence type="ECO:0000313" key="8">
    <source>
        <dbReference type="Proteomes" id="UP000054937"/>
    </source>
</evidence>
<evidence type="ECO:0000259" key="5">
    <source>
        <dbReference type="Pfam" id="PF00501"/>
    </source>
</evidence>
<dbReference type="Pfam" id="PF00501">
    <property type="entry name" value="AMP-binding"/>
    <property type="match status" value="1"/>
</dbReference>
<accession>A0A0V0QZ83</accession>
<dbReference type="InterPro" id="IPR025110">
    <property type="entry name" value="AMP-bd_C"/>
</dbReference>
<dbReference type="GO" id="GO:0016874">
    <property type="term" value="F:ligase activity"/>
    <property type="evidence" value="ECO:0007669"/>
    <property type="project" value="UniProtKB-KW"/>
</dbReference>
<dbReference type="EMBL" id="LDAU01000084">
    <property type="protein sequence ID" value="KRX07373.1"/>
    <property type="molecule type" value="Genomic_DNA"/>
</dbReference>
<reference evidence="7 8" key="1">
    <citation type="journal article" date="2015" name="Sci. Rep.">
        <title>Genome of the facultative scuticociliatosis pathogen Pseudocohnilembus persalinus provides insight into its virulence through horizontal gene transfer.</title>
        <authorList>
            <person name="Xiong J."/>
            <person name="Wang G."/>
            <person name="Cheng J."/>
            <person name="Tian M."/>
            <person name="Pan X."/>
            <person name="Warren A."/>
            <person name="Jiang C."/>
            <person name="Yuan D."/>
            <person name="Miao W."/>
        </authorList>
    </citation>
    <scope>NUCLEOTIDE SEQUENCE [LARGE SCALE GENOMIC DNA]</scope>
    <source>
        <strain evidence="7">36N120E</strain>
    </source>
</reference>
<keyword evidence="8" id="KW-1185">Reference proteome</keyword>
<dbReference type="Gene3D" id="3.40.50.12780">
    <property type="entry name" value="N-terminal domain of ligase-like"/>
    <property type="match status" value="1"/>
</dbReference>
<keyword evidence="4" id="KW-0443">Lipid metabolism</keyword>
<evidence type="ECO:0000256" key="2">
    <source>
        <dbReference type="ARBA" id="ARBA00022598"/>
    </source>
</evidence>
<gene>
    <name evidence="7" type="ORF">PPERSA_06988</name>
</gene>
<evidence type="ECO:0000259" key="6">
    <source>
        <dbReference type="Pfam" id="PF13193"/>
    </source>
</evidence>
<dbReference type="Gene3D" id="3.30.300.30">
    <property type="match status" value="1"/>
</dbReference>
<evidence type="ECO:0000256" key="1">
    <source>
        <dbReference type="ARBA" id="ARBA00006432"/>
    </source>
</evidence>
<dbReference type="InterPro" id="IPR020845">
    <property type="entry name" value="AMP-binding_CS"/>
</dbReference>
<dbReference type="AlphaFoldDB" id="A0A0V0QZ83"/>
<dbReference type="GO" id="GO:0006631">
    <property type="term" value="P:fatty acid metabolic process"/>
    <property type="evidence" value="ECO:0007669"/>
    <property type="project" value="UniProtKB-KW"/>
</dbReference>
<dbReference type="OrthoDB" id="2962993at2759"/>
<dbReference type="InterPro" id="IPR000873">
    <property type="entry name" value="AMP-dep_synth/lig_dom"/>
</dbReference>
<feature type="domain" description="AMP-binding enzyme C-terminal" evidence="6">
    <location>
        <begin position="459"/>
        <end position="534"/>
    </location>
</feature>
<dbReference type="SMR" id="A0A0V0QZ83"/>
<dbReference type="PANTHER" id="PTHR43859:SF4">
    <property type="entry name" value="BUTANOATE--COA LIGASE AAE1-RELATED"/>
    <property type="match status" value="1"/>
</dbReference>
<sequence>MSAQDQVLHGLMVDEQLLIKNIIQFGEKFNPNQEIITRTLEGPMHRYTLKDSAIRCRKVSQALKDLGIKMSDRIGTIAMNTYRHFELYFGISCQGAVLNTINPRLHPEQLTYIVNHANDLILFVDLNFLPMVENLWSTFKCVQKVVILTDSAHMPTESPIQEHLLCYEDLIAKYDGVHDWPDFDEKAASSLCYTSGTTGNPKGVLYSHRSTLIHTYRIAGGFTTGLNNQCTLLPVVPMFHANAWGLVYCAPICGFKLVLPGVKMDGASIYELIDKEQVVVSFGVPTVWNMLLKYCADNGKKMTSLEKTYISGSAVPQSLIRAFYHEHDCQVYQGWGMTELSPLGTVTQITPEFKKMSIEERHQLTGKAGKAVFGCDMKIIDENGKELPHDGIAQGELIVKGPSIASAYFNDDRKESFLKGGWLLTGDIAKIDQNGWLTITDRSKDVIKTGGEWVSSSDLENEAMGHPKVYEAAVIGVYHPKWDERPLMIIQKNKDSQLSKEEMKEYLRDKIARIWMPDDIIIQDEELPKQATGKINKKQLRDQYKSYKLPTY</sequence>
<dbReference type="CDD" id="cd12119">
    <property type="entry name" value="ttLC_FACS_AlkK_like"/>
    <property type="match status" value="1"/>
</dbReference>
<dbReference type="Pfam" id="PF13193">
    <property type="entry name" value="AMP-binding_C"/>
    <property type="match status" value="1"/>
</dbReference>
<feature type="domain" description="AMP-dependent synthetase/ligase" evidence="5">
    <location>
        <begin position="42"/>
        <end position="409"/>
    </location>
</feature>
<name>A0A0V0QZ83_PSEPJ</name>
<evidence type="ECO:0000256" key="3">
    <source>
        <dbReference type="ARBA" id="ARBA00022832"/>
    </source>
</evidence>
<keyword evidence="2" id="KW-0436">Ligase</keyword>
<dbReference type="PANTHER" id="PTHR43859">
    <property type="entry name" value="ACYL-ACTIVATING ENZYME"/>
    <property type="match status" value="1"/>
</dbReference>
<evidence type="ECO:0000313" key="7">
    <source>
        <dbReference type="EMBL" id="KRX07373.1"/>
    </source>
</evidence>
<organism evidence="7 8">
    <name type="scientific">Pseudocohnilembus persalinus</name>
    <name type="common">Ciliate</name>
    <dbReference type="NCBI Taxonomy" id="266149"/>
    <lineage>
        <taxon>Eukaryota</taxon>
        <taxon>Sar</taxon>
        <taxon>Alveolata</taxon>
        <taxon>Ciliophora</taxon>
        <taxon>Intramacronucleata</taxon>
        <taxon>Oligohymenophorea</taxon>
        <taxon>Scuticociliatia</taxon>
        <taxon>Philasterida</taxon>
        <taxon>Pseudocohnilembidae</taxon>
        <taxon>Pseudocohnilembus</taxon>
    </lineage>
</organism>
<dbReference type="SUPFAM" id="SSF56801">
    <property type="entry name" value="Acetyl-CoA synthetase-like"/>
    <property type="match status" value="1"/>
</dbReference>
<dbReference type="InParanoid" id="A0A0V0QZ83"/>
<dbReference type="PROSITE" id="PS00455">
    <property type="entry name" value="AMP_BINDING"/>
    <property type="match status" value="1"/>
</dbReference>
<dbReference type="NCBIfam" id="NF004837">
    <property type="entry name" value="PRK06187.1"/>
    <property type="match status" value="1"/>
</dbReference>
<protein>
    <recommendedName>
        <fullName evidence="9">AMP-dependent synthetase/ligase domain-containing protein</fullName>
    </recommendedName>
</protein>
<dbReference type="InterPro" id="IPR042099">
    <property type="entry name" value="ANL_N_sf"/>
</dbReference>
<evidence type="ECO:0008006" key="9">
    <source>
        <dbReference type="Google" id="ProtNLM"/>
    </source>
</evidence>
<comment type="caution">
    <text evidence="7">The sequence shown here is derived from an EMBL/GenBank/DDBJ whole genome shotgun (WGS) entry which is preliminary data.</text>
</comment>